<name>A0ABM5LRC1_THEM3</name>
<dbReference type="PROSITE" id="PS51257">
    <property type="entry name" value="PROKAR_LIPOPROTEIN"/>
    <property type="match status" value="1"/>
</dbReference>
<accession>A0ABM5LRC1</accession>
<dbReference type="Gene3D" id="3.40.190.170">
    <property type="entry name" value="Bacterial extracellular solute-binding protein, family 7"/>
    <property type="match status" value="1"/>
</dbReference>
<dbReference type="PANTHER" id="PTHR33376">
    <property type="match status" value="1"/>
</dbReference>
<dbReference type="RefSeq" id="WP_013150651.1">
    <property type="nucleotide sequence ID" value="NC_014209.1"/>
</dbReference>
<evidence type="ECO:0000313" key="3">
    <source>
        <dbReference type="EMBL" id="ADH61423.1"/>
    </source>
</evidence>
<dbReference type="PANTHER" id="PTHR33376:SF2">
    <property type="entry name" value="DICARBOXYLATE-BINDING PERIPLASMIC PROTEIN"/>
    <property type="match status" value="1"/>
</dbReference>
<dbReference type="NCBIfam" id="TIGR00787">
    <property type="entry name" value="dctP"/>
    <property type="match status" value="1"/>
</dbReference>
<evidence type="ECO:0000256" key="1">
    <source>
        <dbReference type="ARBA" id="ARBA00022729"/>
    </source>
</evidence>
<feature type="signal peptide" evidence="2">
    <location>
        <begin position="1"/>
        <end position="18"/>
    </location>
</feature>
<reference evidence="3 4" key="1">
    <citation type="submission" date="2010-05" db="EMBL/GenBank/DDBJ databases">
        <title>Complete sequence of Thermoanaerobacter mathranii subsp. mathranii mathranii str. A3.</title>
        <authorList>
            <consortium name="US DOE Joint Genome Institute"/>
            <person name="Lucas S."/>
            <person name="Copeland A."/>
            <person name="Lapidus A."/>
            <person name="Cheng J.-F."/>
            <person name="Bruce D."/>
            <person name="Goodwin L."/>
            <person name="Pitluck S."/>
            <person name="Held B."/>
            <person name="Detter J.C."/>
            <person name="Han C."/>
            <person name="Tapia R."/>
            <person name="Land M."/>
            <person name="Hauser L."/>
            <person name="Kyrpides N."/>
            <person name="Mikhailova N."/>
            <person name="Zhou J."/>
            <person name="Hemme C."/>
            <person name="Woyke T."/>
        </authorList>
    </citation>
    <scope>NUCLEOTIDE SEQUENCE [LARGE SCALE GENOMIC DNA]</scope>
    <source>
        <strain evidence="3 4">A3</strain>
    </source>
</reference>
<dbReference type="InterPro" id="IPR004682">
    <property type="entry name" value="TRAP_DctP"/>
</dbReference>
<dbReference type="EMBL" id="CP002032">
    <property type="protein sequence ID" value="ADH61423.1"/>
    <property type="molecule type" value="Genomic_DNA"/>
</dbReference>
<gene>
    <name evidence="3" type="ordered locus">Tmath_1718</name>
</gene>
<feature type="chain" id="PRO_5045429829" evidence="2">
    <location>
        <begin position="19"/>
        <end position="336"/>
    </location>
</feature>
<keyword evidence="4" id="KW-1185">Reference proteome</keyword>
<dbReference type="Pfam" id="PF03480">
    <property type="entry name" value="DctP"/>
    <property type="match status" value="1"/>
</dbReference>
<evidence type="ECO:0000313" key="4">
    <source>
        <dbReference type="Proteomes" id="UP000002064"/>
    </source>
</evidence>
<protein>
    <submittedName>
        <fullName evidence="3">TRAP dicarboxylate transporter, DctP subunit</fullName>
    </submittedName>
</protein>
<organism evidence="3 4">
    <name type="scientific">Thermoanaerobacter mathranii subsp. mathranii (strain DSM 11426 / CCUG 53645 / CIP 108742 / A3)</name>
    <dbReference type="NCBI Taxonomy" id="583358"/>
    <lineage>
        <taxon>Bacteria</taxon>
        <taxon>Bacillati</taxon>
        <taxon>Bacillota</taxon>
        <taxon>Clostridia</taxon>
        <taxon>Thermoanaerobacterales</taxon>
        <taxon>Thermoanaerobacteraceae</taxon>
        <taxon>Thermoanaerobacter</taxon>
    </lineage>
</organism>
<dbReference type="CDD" id="cd13671">
    <property type="entry name" value="PBP2_TRAP_SBP_like_3"/>
    <property type="match status" value="1"/>
</dbReference>
<keyword evidence="1 2" id="KW-0732">Signal</keyword>
<dbReference type="Proteomes" id="UP000002064">
    <property type="component" value="Chromosome"/>
</dbReference>
<dbReference type="InterPro" id="IPR018389">
    <property type="entry name" value="DctP_fam"/>
</dbReference>
<dbReference type="InterPro" id="IPR038404">
    <property type="entry name" value="TRAP_DctP_sf"/>
</dbReference>
<evidence type="ECO:0000256" key="2">
    <source>
        <dbReference type="SAM" id="SignalP"/>
    </source>
</evidence>
<dbReference type="SUPFAM" id="SSF53850">
    <property type="entry name" value="Periplasmic binding protein-like II"/>
    <property type="match status" value="1"/>
</dbReference>
<proteinExistence type="predicted"/>
<dbReference type="PIRSF" id="PIRSF006470">
    <property type="entry name" value="DctB"/>
    <property type="match status" value="1"/>
</dbReference>
<sequence>MKKIIALFMLAVIMLSMAACGTQKSSNGSGTEQKVMTLKLAHNLSEQHPVHLALMEFAKKVEEKTNGQVKIQVFPNGQLGSESEVLEQLQAGAVALTKVSAAALTTYEDGYNAFTLPYVFNDENHFYKCMESDAVKDLYNKTKDKGFIGLTYYDSGARSFYTTKKAINTPQDLKGLKIRVMGFKSQIDMVQALGGTPVSMNYGDVYTALQSGVIDGSENNETALTIGKHGEVAKFFSYDEHTRIPDILVISSKVWDSLTADQQKAIQEAAKESTEFHKTLWKKSIQKAIEQAKSMGVKFNEVDKKPFKEAVAPMIEKYSSEMPEVKKLLDAFKSIQ</sequence>
<dbReference type="NCBIfam" id="NF037995">
    <property type="entry name" value="TRAP_S1"/>
    <property type="match status" value="1"/>
</dbReference>